<evidence type="ECO:0000256" key="1">
    <source>
        <dbReference type="SAM" id="Phobius"/>
    </source>
</evidence>
<sequence>MENYGKCWVGPHQRDFPGKIVLYMVDIVHSTAAGWFIQLRHLLRAWMNPIVLDLIQNVPVLTVAGSSIGQHVFGNCIAKCVGGFSQLGWLIGHPWTTCQSAI</sequence>
<keyword evidence="1" id="KW-1133">Transmembrane helix</keyword>
<keyword evidence="1" id="KW-0472">Membrane</keyword>
<evidence type="ECO:0000313" key="2">
    <source>
        <dbReference type="EMBL" id="JAH89679.1"/>
    </source>
</evidence>
<organism evidence="2">
    <name type="scientific">Anguilla anguilla</name>
    <name type="common">European freshwater eel</name>
    <name type="synonym">Muraena anguilla</name>
    <dbReference type="NCBI Taxonomy" id="7936"/>
    <lineage>
        <taxon>Eukaryota</taxon>
        <taxon>Metazoa</taxon>
        <taxon>Chordata</taxon>
        <taxon>Craniata</taxon>
        <taxon>Vertebrata</taxon>
        <taxon>Euteleostomi</taxon>
        <taxon>Actinopterygii</taxon>
        <taxon>Neopterygii</taxon>
        <taxon>Teleostei</taxon>
        <taxon>Anguilliformes</taxon>
        <taxon>Anguillidae</taxon>
        <taxon>Anguilla</taxon>
    </lineage>
</organism>
<accession>A0A0E9WH02</accession>
<dbReference type="EMBL" id="GBXM01018898">
    <property type="protein sequence ID" value="JAH89679.1"/>
    <property type="molecule type" value="Transcribed_RNA"/>
</dbReference>
<reference evidence="2" key="2">
    <citation type="journal article" date="2015" name="Fish Shellfish Immunol.">
        <title>Early steps in the European eel (Anguilla anguilla)-Vibrio vulnificus interaction in the gills: Role of the RtxA13 toxin.</title>
        <authorList>
            <person name="Callol A."/>
            <person name="Pajuelo D."/>
            <person name="Ebbesson L."/>
            <person name="Teles M."/>
            <person name="MacKenzie S."/>
            <person name="Amaro C."/>
        </authorList>
    </citation>
    <scope>NUCLEOTIDE SEQUENCE</scope>
</reference>
<feature type="transmembrane region" description="Helical" evidence="1">
    <location>
        <begin position="20"/>
        <end position="37"/>
    </location>
</feature>
<dbReference type="AlphaFoldDB" id="A0A0E9WH02"/>
<reference evidence="2" key="1">
    <citation type="submission" date="2014-11" db="EMBL/GenBank/DDBJ databases">
        <authorList>
            <person name="Amaro Gonzalez C."/>
        </authorList>
    </citation>
    <scope>NUCLEOTIDE SEQUENCE</scope>
</reference>
<proteinExistence type="predicted"/>
<protein>
    <submittedName>
        <fullName evidence="2">Uncharacterized protein</fullName>
    </submittedName>
</protein>
<name>A0A0E9WH02_ANGAN</name>
<keyword evidence="1" id="KW-0812">Transmembrane</keyword>